<comment type="caution">
    <text evidence="2">The sequence shown here is derived from an EMBL/GenBank/DDBJ whole genome shotgun (WGS) entry which is preliminary data.</text>
</comment>
<dbReference type="Proteomes" id="UP000004095">
    <property type="component" value="Unassembled WGS sequence"/>
</dbReference>
<feature type="transmembrane region" description="Helical" evidence="1">
    <location>
        <begin position="66"/>
        <end position="85"/>
    </location>
</feature>
<gene>
    <name evidence="2" type="ORF">M23134_03713</name>
</gene>
<evidence type="ECO:0000256" key="1">
    <source>
        <dbReference type="SAM" id="Phobius"/>
    </source>
</evidence>
<dbReference type="EMBL" id="AAWS01000057">
    <property type="protein sequence ID" value="EAY24999.1"/>
    <property type="molecule type" value="Genomic_DNA"/>
</dbReference>
<feature type="transmembrane region" description="Helical" evidence="1">
    <location>
        <begin position="39"/>
        <end position="60"/>
    </location>
</feature>
<organism evidence="2 3">
    <name type="scientific">Microscilla marina ATCC 23134</name>
    <dbReference type="NCBI Taxonomy" id="313606"/>
    <lineage>
        <taxon>Bacteria</taxon>
        <taxon>Pseudomonadati</taxon>
        <taxon>Bacteroidota</taxon>
        <taxon>Cytophagia</taxon>
        <taxon>Cytophagales</taxon>
        <taxon>Microscillaceae</taxon>
        <taxon>Microscilla</taxon>
    </lineage>
</organism>
<reference evidence="2 3" key="1">
    <citation type="submission" date="2007-01" db="EMBL/GenBank/DDBJ databases">
        <authorList>
            <person name="Haygood M."/>
            <person name="Podell S."/>
            <person name="Anderson C."/>
            <person name="Hopkinson B."/>
            <person name="Roe K."/>
            <person name="Barbeau K."/>
            <person name="Gaasterland T."/>
            <person name="Ferriera S."/>
            <person name="Johnson J."/>
            <person name="Kravitz S."/>
            <person name="Beeson K."/>
            <person name="Sutton G."/>
            <person name="Rogers Y.-H."/>
            <person name="Friedman R."/>
            <person name="Frazier M."/>
            <person name="Venter J.C."/>
        </authorList>
    </citation>
    <scope>NUCLEOTIDE SEQUENCE [LARGE SCALE GENOMIC DNA]</scope>
    <source>
        <strain evidence="2 3">ATCC 23134</strain>
    </source>
</reference>
<name>A1ZXC4_MICM2</name>
<evidence type="ECO:0000313" key="3">
    <source>
        <dbReference type="Proteomes" id="UP000004095"/>
    </source>
</evidence>
<dbReference type="AlphaFoldDB" id="A1ZXC4"/>
<keyword evidence="1" id="KW-0472">Membrane</keyword>
<keyword evidence="1" id="KW-1133">Transmembrane helix</keyword>
<evidence type="ECO:0000313" key="2">
    <source>
        <dbReference type="EMBL" id="EAY24999.1"/>
    </source>
</evidence>
<sequence length="99" mass="11763">MQNPALYRFQSIISRWYSTLKNHIRSIIQKPVFVDFRNCNFILLTSHLFDFVFIVTRQPFLYSPHWVPVYISLCIVYISLIVYGVSPKISKMLCLGFRL</sequence>
<protein>
    <submittedName>
        <fullName evidence="2">Uncharacterized protein</fullName>
    </submittedName>
</protein>
<keyword evidence="1" id="KW-0812">Transmembrane</keyword>
<keyword evidence="3" id="KW-1185">Reference proteome</keyword>
<accession>A1ZXC4</accession>
<proteinExistence type="predicted"/>